<feature type="domain" description="Poly-beta-hydroxybutyrate polymerase N-terminal" evidence="5">
    <location>
        <begin position="107"/>
        <end position="279"/>
    </location>
</feature>
<comment type="caution">
    <text evidence="6">The sequence shown here is derived from an EMBL/GenBank/DDBJ whole genome shotgun (WGS) entry which is preliminary data.</text>
</comment>
<dbReference type="GO" id="GO:0005737">
    <property type="term" value="C:cytoplasm"/>
    <property type="evidence" value="ECO:0007669"/>
    <property type="project" value="UniProtKB-SubCell"/>
</dbReference>
<reference evidence="7" key="1">
    <citation type="submission" date="2017-04" db="EMBL/GenBank/DDBJ databases">
        <title>Genome evolution of the luminous symbionts of deep sea anglerfish.</title>
        <authorList>
            <person name="Hendry T.A."/>
        </authorList>
    </citation>
    <scope>NUCLEOTIDE SEQUENCE [LARGE SCALE GENOMIC DNA]</scope>
</reference>
<protein>
    <submittedName>
        <fullName evidence="6">Polyhydroxyalkanoic acid synthase</fullName>
    </submittedName>
</protein>
<keyword evidence="4" id="KW-0012">Acyltransferase</keyword>
<evidence type="ECO:0000256" key="4">
    <source>
        <dbReference type="ARBA" id="ARBA00023315"/>
    </source>
</evidence>
<sequence length="618" mass="70974">MEGGVVSDKEGLHMFQNFFSDYLVKLQESNQQWWKDLEQGKAAVNDPVNQAIQEQSIEDTTKFFELAAKQPAAMLQIQAQWWEKQLSIWHNVVLAANSVKIVEPEDDDKRFQDKNWQDKVFYNFIKQSYLLFSQTYLTTINSIEDLDEKTKERLTFFSRQALNAMSPSNFIGTNPELFRLTLEKNGENLVKGLKQLQEDIESSSDILKVRMTNNNAFRIGVDLANTVGDVVYKNELFELIQYRPMTEKVNATPLLMVPPFINKYYVLDLRKKNSMIRWLLEQGHVIFMISWRNPTEEQKDLQFGDYITEGVVKAVSVIEDITGRSQINAAGYCIGGTILACTVAYYALKRMKARIKSVTFFATLLDFSQPGEVGAYITESLISAIELQNNSRGYMDGRSLSVIFSLLRENSLYWNYYIDNYLKGNSPVDFDLLYWNSDSTNVAAATHNFILRELYLNNRLVEDKGVNIGGVWIDLNKIKIPAYFISTKEDHIALWQGTYRGALNLGGKKTFVLGESGHIAGIINHPDKNKYGYWVNQELCESADEWYRGANHNTGSWWLHWNKWLKAFNPKEQIVPYALGSRNYPVIGSAPGEYVKEVLPIEPKKKVLERRDLKSTNA</sequence>
<keyword evidence="3" id="KW-0808">Transferase</keyword>
<evidence type="ECO:0000256" key="1">
    <source>
        <dbReference type="ARBA" id="ARBA00004496"/>
    </source>
</evidence>
<dbReference type="Gene3D" id="3.40.50.1820">
    <property type="entry name" value="alpha/beta hydrolase"/>
    <property type="match status" value="1"/>
</dbReference>
<comment type="subcellular location">
    <subcellularLocation>
        <location evidence="1">Cytoplasm</location>
    </subcellularLocation>
</comment>
<name>A0A2A5T051_9GAMM</name>
<dbReference type="GO" id="GO:0042619">
    <property type="term" value="P:poly-hydroxybutyrate biosynthetic process"/>
    <property type="evidence" value="ECO:0007669"/>
    <property type="project" value="InterPro"/>
</dbReference>
<accession>A0A2A5T051</accession>
<dbReference type="InterPro" id="IPR010963">
    <property type="entry name" value="PHA_synth_I"/>
</dbReference>
<evidence type="ECO:0000313" key="6">
    <source>
        <dbReference type="EMBL" id="PCS21488.1"/>
    </source>
</evidence>
<evidence type="ECO:0000313" key="7">
    <source>
        <dbReference type="Proteomes" id="UP000219020"/>
    </source>
</evidence>
<keyword evidence="7" id="KW-1185">Reference proteome</keyword>
<evidence type="ECO:0000259" key="5">
    <source>
        <dbReference type="Pfam" id="PF07167"/>
    </source>
</evidence>
<proteinExistence type="predicted"/>
<dbReference type="GO" id="GO:0016746">
    <property type="term" value="F:acyltransferase activity"/>
    <property type="evidence" value="ECO:0007669"/>
    <property type="project" value="UniProtKB-KW"/>
</dbReference>
<dbReference type="SUPFAM" id="SSF53474">
    <property type="entry name" value="alpha/beta-Hydrolases"/>
    <property type="match status" value="1"/>
</dbReference>
<dbReference type="NCBIfam" id="TIGR01838">
    <property type="entry name" value="PHA_synth_I"/>
    <property type="match status" value="1"/>
</dbReference>
<keyword evidence="2" id="KW-0963">Cytoplasm</keyword>
<dbReference type="InterPro" id="IPR051321">
    <property type="entry name" value="PHA/PHB_synthase"/>
</dbReference>
<dbReference type="AlphaFoldDB" id="A0A2A5T051"/>
<dbReference type="PANTHER" id="PTHR36837">
    <property type="entry name" value="POLY(3-HYDROXYALKANOATE) POLYMERASE SUBUNIT PHAC"/>
    <property type="match status" value="1"/>
</dbReference>
<evidence type="ECO:0000256" key="2">
    <source>
        <dbReference type="ARBA" id="ARBA00022490"/>
    </source>
</evidence>
<dbReference type="InterPro" id="IPR010941">
    <property type="entry name" value="PhaC_N"/>
</dbReference>
<dbReference type="InterPro" id="IPR029058">
    <property type="entry name" value="AB_hydrolase_fold"/>
</dbReference>
<dbReference type="Pfam" id="PF07167">
    <property type="entry name" value="PhaC_N"/>
    <property type="match status" value="1"/>
</dbReference>
<gene>
    <name evidence="6" type="ORF">BTN49_3028</name>
</gene>
<dbReference type="Proteomes" id="UP000219020">
    <property type="component" value="Unassembled WGS sequence"/>
</dbReference>
<dbReference type="PANTHER" id="PTHR36837:SF5">
    <property type="entry name" value="POLY-3-HYDROXYBUTYRATE SYNTHASE"/>
    <property type="match status" value="1"/>
</dbReference>
<dbReference type="FunFam" id="3.40.50.1820:FF:000447">
    <property type="entry name" value="Polyhydroxyalkanoic acid synthase"/>
    <property type="match status" value="1"/>
</dbReference>
<dbReference type="EMBL" id="NBYY01000034">
    <property type="protein sequence ID" value="PCS21488.1"/>
    <property type="molecule type" value="Genomic_DNA"/>
</dbReference>
<evidence type="ECO:0000256" key="3">
    <source>
        <dbReference type="ARBA" id="ARBA00022679"/>
    </source>
</evidence>
<organism evidence="6 7">
    <name type="scientific">Candidatus Enterovibrio escicola</name>
    <dbReference type="NCBI Taxonomy" id="1927127"/>
    <lineage>
        <taxon>Bacteria</taxon>
        <taxon>Pseudomonadati</taxon>
        <taxon>Pseudomonadota</taxon>
        <taxon>Gammaproteobacteria</taxon>
        <taxon>Vibrionales</taxon>
        <taxon>Vibrionaceae</taxon>
        <taxon>Enterovibrio</taxon>
    </lineage>
</organism>